<dbReference type="InterPro" id="IPR028082">
    <property type="entry name" value="Peripla_BP_I"/>
</dbReference>
<dbReference type="OrthoDB" id="9342512at2"/>
<keyword evidence="4" id="KW-1185">Reference proteome</keyword>
<gene>
    <name evidence="3" type="ORF">S2091_1724</name>
</gene>
<name>A0A2S9H1A6_9BURK</name>
<organism evidence="3 4">
    <name type="scientific">Solimicrobium silvestre</name>
    <dbReference type="NCBI Taxonomy" id="2099400"/>
    <lineage>
        <taxon>Bacteria</taxon>
        <taxon>Pseudomonadati</taxon>
        <taxon>Pseudomonadota</taxon>
        <taxon>Betaproteobacteria</taxon>
        <taxon>Burkholderiales</taxon>
        <taxon>Oxalobacteraceae</taxon>
        <taxon>Solimicrobium</taxon>
    </lineage>
</organism>
<dbReference type="EMBL" id="PUGF01000006">
    <property type="protein sequence ID" value="PRC93723.1"/>
    <property type="molecule type" value="Genomic_DNA"/>
</dbReference>
<proteinExistence type="predicted"/>
<dbReference type="InterPro" id="IPR025997">
    <property type="entry name" value="SBP_2_dom"/>
</dbReference>
<keyword evidence="1" id="KW-0732">Signal</keyword>
<evidence type="ECO:0000313" key="3">
    <source>
        <dbReference type="EMBL" id="PRC93723.1"/>
    </source>
</evidence>
<dbReference type="SUPFAM" id="SSF53822">
    <property type="entry name" value="Periplasmic binding protein-like I"/>
    <property type="match status" value="1"/>
</dbReference>
<dbReference type="RefSeq" id="WP_105531379.1">
    <property type="nucleotide sequence ID" value="NZ_PUGF01000006.1"/>
</dbReference>
<accession>A0A2S9H1A6</accession>
<evidence type="ECO:0000259" key="2">
    <source>
        <dbReference type="Pfam" id="PF13407"/>
    </source>
</evidence>
<dbReference type="Gene3D" id="3.40.50.2300">
    <property type="match status" value="1"/>
</dbReference>
<feature type="domain" description="Periplasmic binding protein" evidence="2">
    <location>
        <begin position="65"/>
        <end position="321"/>
    </location>
</feature>
<dbReference type="AlphaFoldDB" id="A0A2S9H1A6"/>
<evidence type="ECO:0000256" key="1">
    <source>
        <dbReference type="SAM" id="SignalP"/>
    </source>
</evidence>
<dbReference type="Proteomes" id="UP000237839">
    <property type="component" value="Unassembled WGS sequence"/>
</dbReference>
<evidence type="ECO:0000313" key="4">
    <source>
        <dbReference type="Proteomes" id="UP000237839"/>
    </source>
</evidence>
<dbReference type="Pfam" id="PF13407">
    <property type="entry name" value="Peripla_BP_4"/>
    <property type="match status" value="1"/>
</dbReference>
<comment type="caution">
    <text evidence="3">The sequence shown here is derived from an EMBL/GenBank/DDBJ whole genome shotgun (WGS) entry which is preliminary data.</text>
</comment>
<feature type="chain" id="PRO_5015491175" evidence="1">
    <location>
        <begin position="25"/>
        <end position="369"/>
    </location>
</feature>
<feature type="signal peptide" evidence="1">
    <location>
        <begin position="1"/>
        <end position="24"/>
    </location>
</feature>
<reference evidence="3 4" key="1">
    <citation type="submission" date="2018-02" db="EMBL/GenBank/DDBJ databases">
        <title>Solimicrobium silvestre gen. nov., sp. nov., isolated from alpine forest soil.</title>
        <authorList>
            <person name="Margesin R."/>
            <person name="Albuquerque L."/>
            <person name="Zhang D.-C."/>
            <person name="Froufe H.J.C."/>
            <person name="Severino R."/>
            <person name="Roxo I."/>
            <person name="Egas C."/>
            <person name="Da Costa M.S."/>
        </authorList>
    </citation>
    <scope>NUCLEOTIDE SEQUENCE [LARGE SCALE GENOMIC DNA]</scope>
    <source>
        <strain evidence="3 4">S20-91</strain>
    </source>
</reference>
<protein>
    <submittedName>
        <fullName evidence="3">Periplasmic binding protein domain</fullName>
    </submittedName>
</protein>
<sequence length="369" mass="39779">MIQRKFNIVLGVLAMLLFGSTALAQENAMQAMGKANAKVAKAASHKNHWDGPTDGPKLQNKKRVVFIAGDMVNTVVAELYKGTKEAAAMAGWEVLLIDCRAACYQGAPVINQALAMKPDGIILAGVDAQSQAKGLDKAQEKKIPVVGWHAIAKPGPVDGLFANVGNNPRESAQIAALYGVTEVNSKMGMVIFTDNSTPYLSAKSSALIEIIKQCDICRLLSVEEMPVSDASAKMQQTVDDLVKHYGSKWTHVIAVSDVYFDVMEKPAIAALIAGNKLKGLSAGDGSVTSYQRIHANNVQIGTVPEPANMQGWQLVDELNRAFSGVAASGYSMPVHLATNQNIPFDGGDKNVFEPDNDYRNQYRKYWVAK</sequence>